<evidence type="ECO:0000256" key="4">
    <source>
        <dbReference type="ARBA" id="ARBA00022840"/>
    </source>
</evidence>
<feature type="region of interest" description="Disordered" evidence="7">
    <location>
        <begin position="88"/>
        <end position="114"/>
    </location>
</feature>
<dbReference type="PANTHER" id="PTHR45644:SF85">
    <property type="entry name" value="P-LOOP CONTAINING NUCLEOSIDE TRIPHOSPHATE HYDROLASES SUPERFAMILY PROTEIN"/>
    <property type="match status" value="1"/>
</dbReference>
<evidence type="ECO:0000256" key="1">
    <source>
        <dbReference type="ARBA" id="ARBA00004572"/>
    </source>
</evidence>
<keyword evidence="6" id="KW-0496">Mitochondrion</keyword>
<dbReference type="GO" id="GO:0005741">
    <property type="term" value="C:mitochondrial outer membrane"/>
    <property type="evidence" value="ECO:0007669"/>
    <property type="project" value="UniProtKB-SubCell"/>
</dbReference>
<feature type="compositionally biased region" description="Low complexity" evidence="7">
    <location>
        <begin position="472"/>
        <end position="486"/>
    </location>
</feature>
<dbReference type="InterPro" id="IPR003960">
    <property type="entry name" value="ATPase_AAA_CS"/>
</dbReference>
<protein>
    <recommendedName>
        <fullName evidence="8">AAA+ ATPase domain-containing protein</fullName>
    </recommendedName>
</protein>
<dbReference type="SUPFAM" id="SSF52540">
    <property type="entry name" value="P-loop containing nucleoside triphosphate hydrolases"/>
    <property type="match status" value="1"/>
</dbReference>
<evidence type="ECO:0000256" key="2">
    <source>
        <dbReference type="ARBA" id="ARBA00022741"/>
    </source>
</evidence>
<evidence type="ECO:0000313" key="9">
    <source>
        <dbReference type="EMBL" id="KAK9817583.1"/>
    </source>
</evidence>
<feature type="compositionally biased region" description="Low complexity" evidence="7">
    <location>
        <begin position="609"/>
        <end position="635"/>
    </location>
</feature>
<comment type="caution">
    <text evidence="9">The sequence shown here is derived from an EMBL/GenBank/DDBJ whole genome shotgun (WGS) entry which is preliminary data.</text>
</comment>
<dbReference type="InterPro" id="IPR027417">
    <property type="entry name" value="P-loop_NTPase"/>
</dbReference>
<dbReference type="PROSITE" id="PS00674">
    <property type="entry name" value="AAA"/>
    <property type="match status" value="1"/>
</dbReference>
<feature type="domain" description="AAA+ ATPase" evidence="8">
    <location>
        <begin position="246"/>
        <end position="384"/>
    </location>
</feature>
<dbReference type="PANTHER" id="PTHR45644">
    <property type="entry name" value="AAA ATPASE, PUTATIVE (AFU_ORTHOLOGUE AFUA_2G12920)-RELATED-RELATED"/>
    <property type="match status" value="1"/>
</dbReference>
<keyword evidence="4" id="KW-0067">ATP-binding</keyword>
<dbReference type="FunFam" id="3.40.50.300:FF:001025">
    <property type="entry name" value="ATPase family, AAA domain-containing 2B"/>
    <property type="match status" value="1"/>
</dbReference>
<dbReference type="InterPro" id="IPR003593">
    <property type="entry name" value="AAA+_ATPase"/>
</dbReference>
<dbReference type="GO" id="GO:0016887">
    <property type="term" value="F:ATP hydrolysis activity"/>
    <property type="evidence" value="ECO:0007669"/>
    <property type="project" value="InterPro"/>
</dbReference>
<feature type="compositionally biased region" description="Low complexity" evidence="7">
    <location>
        <begin position="588"/>
        <end position="602"/>
    </location>
</feature>
<dbReference type="Gene3D" id="1.10.8.60">
    <property type="match status" value="1"/>
</dbReference>
<feature type="compositionally biased region" description="Basic and acidic residues" evidence="7">
    <location>
        <begin position="91"/>
        <end position="105"/>
    </location>
</feature>
<dbReference type="AlphaFoldDB" id="A0AAW1Q9S3"/>
<gene>
    <name evidence="9" type="ORF">WJX74_003270</name>
</gene>
<name>A0AAW1Q9S3_9CHLO</name>
<keyword evidence="2" id="KW-0547">Nucleotide-binding</keyword>
<feature type="region of interest" description="Disordered" evidence="7">
    <location>
        <begin position="1"/>
        <end position="65"/>
    </location>
</feature>
<feature type="compositionally biased region" description="Basic and acidic residues" evidence="7">
    <location>
        <begin position="1"/>
        <end position="27"/>
    </location>
</feature>
<dbReference type="Pfam" id="PF00004">
    <property type="entry name" value="AAA"/>
    <property type="match status" value="1"/>
</dbReference>
<evidence type="ECO:0000313" key="10">
    <source>
        <dbReference type="Proteomes" id="UP001438707"/>
    </source>
</evidence>
<dbReference type="InterPro" id="IPR041569">
    <property type="entry name" value="AAA_lid_3"/>
</dbReference>
<dbReference type="SMART" id="SM00382">
    <property type="entry name" value="AAA"/>
    <property type="match status" value="1"/>
</dbReference>
<evidence type="ECO:0000256" key="7">
    <source>
        <dbReference type="SAM" id="MobiDB-lite"/>
    </source>
</evidence>
<evidence type="ECO:0000256" key="5">
    <source>
        <dbReference type="ARBA" id="ARBA00023054"/>
    </source>
</evidence>
<evidence type="ECO:0000256" key="6">
    <source>
        <dbReference type="ARBA" id="ARBA00023128"/>
    </source>
</evidence>
<keyword evidence="3" id="KW-0472">Membrane</keyword>
<proteinExistence type="predicted"/>
<dbReference type="InterPro" id="IPR051701">
    <property type="entry name" value="Mito_OM_Translocase_MSP1"/>
</dbReference>
<keyword evidence="10" id="KW-1185">Reference proteome</keyword>
<accession>A0AAW1Q9S3</accession>
<dbReference type="Gene3D" id="3.40.50.300">
    <property type="entry name" value="P-loop containing nucleotide triphosphate hydrolases"/>
    <property type="match status" value="1"/>
</dbReference>
<dbReference type="EMBL" id="JALJOS010000064">
    <property type="protein sequence ID" value="KAK9817583.1"/>
    <property type="molecule type" value="Genomic_DNA"/>
</dbReference>
<feature type="compositionally biased region" description="Polar residues" evidence="7">
    <location>
        <begin position="575"/>
        <end position="586"/>
    </location>
</feature>
<feature type="compositionally biased region" description="Basic and acidic residues" evidence="7">
    <location>
        <begin position="451"/>
        <end position="471"/>
    </location>
</feature>
<evidence type="ECO:0000256" key="3">
    <source>
        <dbReference type="ARBA" id="ARBA00022787"/>
    </source>
</evidence>
<evidence type="ECO:0000259" key="8">
    <source>
        <dbReference type="SMART" id="SM00382"/>
    </source>
</evidence>
<feature type="region of interest" description="Disordered" evidence="7">
    <location>
        <begin position="520"/>
        <end position="649"/>
    </location>
</feature>
<dbReference type="Proteomes" id="UP001438707">
    <property type="component" value="Unassembled WGS sequence"/>
</dbReference>
<dbReference type="GO" id="GO:0005524">
    <property type="term" value="F:ATP binding"/>
    <property type="evidence" value="ECO:0007669"/>
    <property type="project" value="UniProtKB-KW"/>
</dbReference>
<feature type="region of interest" description="Disordered" evidence="7">
    <location>
        <begin position="443"/>
        <end position="489"/>
    </location>
</feature>
<dbReference type="InterPro" id="IPR003959">
    <property type="entry name" value="ATPase_AAA_core"/>
</dbReference>
<reference evidence="9 10" key="1">
    <citation type="journal article" date="2024" name="Nat. Commun.">
        <title>Phylogenomics reveals the evolutionary origins of lichenization in chlorophyte algae.</title>
        <authorList>
            <person name="Puginier C."/>
            <person name="Libourel C."/>
            <person name="Otte J."/>
            <person name="Skaloud P."/>
            <person name="Haon M."/>
            <person name="Grisel S."/>
            <person name="Petersen M."/>
            <person name="Berrin J.G."/>
            <person name="Delaux P.M."/>
            <person name="Dal Grande F."/>
            <person name="Keller J."/>
        </authorList>
    </citation>
    <scope>NUCLEOTIDE SEQUENCE [LARGE SCALE GENOMIC DNA]</scope>
    <source>
        <strain evidence="9 10">SAG 2145</strain>
    </source>
</reference>
<keyword evidence="5" id="KW-0175">Coiled coil</keyword>
<keyword evidence="3" id="KW-1000">Mitochondrion outer membrane</keyword>
<sequence>MEAAFKTREGHTALEKIAKETAKDQDAQGKAQGNAAADASHQLSSSQNGHHHQQQQHRPTFADQVHLAAKRFKGLAAKLLLKGIPLDEDPEASKQKNGGKEGEKSQRKKPTTALRRQLRGLVARSLQDSKEVQLTVDDASHKEPMSGGMVELLAFSKKLTEMKTSEEAIWYGLKMLDQSGGSLRSRIKPDNQYERRLLSEIVRPEDAGAGFAEVGALADAKDALREAVQLPLQHPHIFAKGTLASHCKGVLLFGPPGTGKTLLARAVAAECGASFLTISPSTVASKWLGDGVRSVRAIFSLAAKLSPCVLFVDEVDAILSRRSSRTEHEAMREIKNEFMQNWDGLRTAQGNHRIVVLGASNRPMDLDEAVLRRFARRIFCDLPKRPARAVILEVILAGEKLADDVSLEHLANRTEGFSGSDLRSLCSTAAMRPVRDLLKATGKSAQIVKSTKPDNADLKDAAPRSPEDDSKSPASASAAESQPASPTNVHDTVEVAGNADPAPDVEDVLQAGLMLAETALEEQEVSPPQSRPDHASGSTAEPCESSQRSDQDTAASSSQPSASDDSTMAGLQEPGLSTTSAQSDESGQAESHAAGAVAAGQADDGHGGRQAAAAGAGQASSQQPPASSSSSSEGQLPDDPTGSRKARHRAMQLVTRLDEEGKRMAQAASVQAKVVLRPITAQDFEEALKKVAASVSEDNSVMSDLRQWHSQYGEGSERAGWNPKLSYFT</sequence>
<dbReference type="Pfam" id="PF17862">
    <property type="entry name" value="AAA_lid_3"/>
    <property type="match status" value="1"/>
</dbReference>
<organism evidence="9 10">
    <name type="scientific">Apatococcus lobatus</name>
    <dbReference type="NCBI Taxonomy" id="904363"/>
    <lineage>
        <taxon>Eukaryota</taxon>
        <taxon>Viridiplantae</taxon>
        <taxon>Chlorophyta</taxon>
        <taxon>core chlorophytes</taxon>
        <taxon>Trebouxiophyceae</taxon>
        <taxon>Chlorellales</taxon>
        <taxon>Chlorellaceae</taxon>
        <taxon>Apatococcus</taxon>
    </lineage>
</organism>
<feature type="compositionally biased region" description="Low complexity" evidence="7">
    <location>
        <begin position="545"/>
        <end position="566"/>
    </location>
</feature>
<comment type="subcellular location">
    <subcellularLocation>
        <location evidence="1">Mitochondrion outer membrane</location>
        <topology evidence="1">Single-pass membrane protein</topology>
    </subcellularLocation>
</comment>